<proteinExistence type="inferred from homology"/>
<feature type="region of interest" description="2-C-methyl-D-erythritol 4-phosphate cytidylyltransferase" evidence="10">
    <location>
        <begin position="1"/>
        <end position="211"/>
    </location>
</feature>
<feature type="binding site" evidence="10">
    <location>
        <begin position="248"/>
        <end position="249"/>
    </location>
    <ligand>
        <name>4-CDP-2-C-methyl-D-erythritol 2-phosphate</name>
        <dbReference type="ChEBI" id="CHEBI:57919"/>
    </ligand>
</feature>
<dbReference type="EC" id="4.6.1.12" evidence="10"/>
<dbReference type="AlphaFoldDB" id="A0A6G5QKW4"/>
<dbReference type="InterPro" id="IPR003526">
    <property type="entry name" value="MECDP_synthase"/>
</dbReference>
<dbReference type="InterPro" id="IPR001228">
    <property type="entry name" value="IspD"/>
</dbReference>
<protein>
    <recommendedName>
        <fullName evidence="10">Bifunctional enzyme IspD/IspF</fullName>
    </recommendedName>
    <domain>
        <recommendedName>
            <fullName evidence="10">2-C-methyl-D-erythritol 4-phosphate cytidylyltransferase</fullName>
            <ecNumber evidence="10">2.7.7.60</ecNumber>
        </recommendedName>
        <alternativeName>
            <fullName evidence="10">4-diphosphocytidyl-2C-methyl-D-erythritol synthase</fullName>
        </alternativeName>
        <alternativeName>
            <fullName evidence="10">MEP cytidylyltransferase</fullName>
            <shortName evidence="10">MCT</shortName>
        </alternativeName>
    </domain>
    <domain>
        <recommendedName>
            <fullName evidence="10">2-C-methyl-D-erythritol 2,4-cyclodiphosphate synthase</fullName>
            <shortName evidence="10">MECDP-synthase</shortName>
            <shortName evidence="10">MECPP-synthase</shortName>
            <shortName evidence="10">MECPS</shortName>
            <ecNumber evidence="10">4.6.1.12</ecNumber>
        </recommendedName>
    </domain>
</protein>
<dbReference type="Pfam" id="PF02542">
    <property type="entry name" value="YgbB"/>
    <property type="match status" value="1"/>
</dbReference>
<keyword evidence="9 10" id="KW-0511">Multifunctional enzyme</keyword>
<feature type="binding site" evidence="10">
    <location>
        <position position="353"/>
    </location>
    <ligand>
        <name>4-CDP-2-C-methyl-D-erythritol 2-phosphate</name>
        <dbReference type="ChEBI" id="CHEBI:57919"/>
    </ligand>
</feature>
<dbReference type="HAMAP" id="MF_01520">
    <property type="entry name" value="IspDF"/>
    <property type="match status" value="1"/>
</dbReference>
<evidence type="ECO:0000256" key="10">
    <source>
        <dbReference type="HAMAP-Rule" id="MF_01520"/>
    </source>
</evidence>
<organism evidence="12 13">
    <name type="scientific">Campylobacter rectus</name>
    <name type="common">Wolinella recta</name>
    <dbReference type="NCBI Taxonomy" id="203"/>
    <lineage>
        <taxon>Bacteria</taxon>
        <taxon>Pseudomonadati</taxon>
        <taxon>Campylobacterota</taxon>
        <taxon>Epsilonproteobacteria</taxon>
        <taxon>Campylobacterales</taxon>
        <taxon>Campylobacteraceae</taxon>
        <taxon>Campylobacter</taxon>
    </lineage>
</organism>
<dbReference type="InterPro" id="IPR036571">
    <property type="entry name" value="MECDP_synthase_sf"/>
</dbReference>
<dbReference type="Pfam" id="PF01128">
    <property type="entry name" value="IspD"/>
    <property type="match status" value="1"/>
</dbReference>
<evidence type="ECO:0000256" key="1">
    <source>
        <dbReference type="ARBA" id="ARBA00000200"/>
    </source>
</evidence>
<feature type="binding site" evidence="10">
    <location>
        <begin position="270"/>
        <end position="272"/>
    </location>
    <ligand>
        <name>4-CDP-2-C-methyl-D-erythritol 2-phosphate</name>
        <dbReference type="ChEBI" id="CHEBI:57919"/>
    </ligand>
</feature>
<name>A0A6G5QKW4_CAMRE</name>
<dbReference type="PANTHER" id="PTHR43181:SF1">
    <property type="entry name" value="2-C-METHYL-D-ERYTHRITOL 2,4-CYCLODIPHOSPHATE SYNTHASE, CHLOROPLASTIC"/>
    <property type="match status" value="1"/>
</dbReference>
<feature type="binding site" evidence="10">
    <location>
        <position position="220"/>
    </location>
    <ligand>
        <name>a divalent metal cation</name>
        <dbReference type="ChEBI" id="CHEBI:60240"/>
    </ligand>
</feature>
<dbReference type="EMBL" id="CP012543">
    <property type="protein sequence ID" value="QCD46338.1"/>
    <property type="molecule type" value="Genomic_DNA"/>
</dbReference>
<dbReference type="KEGG" id="crx:CRECT_0650"/>
<feature type="binding site" evidence="10">
    <location>
        <position position="356"/>
    </location>
    <ligand>
        <name>4-CDP-2-C-methyl-D-erythritol 2-phosphate</name>
        <dbReference type="ChEBI" id="CHEBI:57919"/>
    </ligand>
</feature>
<dbReference type="NCBIfam" id="NF006899">
    <property type="entry name" value="PRK09382.1"/>
    <property type="match status" value="1"/>
</dbReference>
<feature type="binding site" evidence="10">
    <location>
        <position position="256"/>
    </location>
    <ligand>
        <name>a divalent metal cation</name>
        <dbReference type="ChEBI" id="CHEBI:60240"/>
    </ligand>
</feature>
<comment type="similarity">
    <text evidence="10">In the N-terminal section; belongs to the IspD/TarI cytidylyltransferase family. IspD subfamily.</text>
</comment>
<accession>A0A6G5QKW4</accession>
<dbReference type="GO" id="GO:0019288">
    <property type="term" value="P:isopentenyl diphosphate biosynthetic process, methylerythritol 4-phosphate pathway"/>
    <property type="evidence" value="ECO:0007669"/>
    <property type="project" value="UniProtKB-UniRule"/>
</dbReference>
<evidence type="ECO:0000256" key="2">
    <source>
        <dbReference type="ARBA" id="ARBA00001968"/>
    </source>
</evidence>
<dbReference type="CDD" id="cd00554">
    <property type="entry name" value="MECDP_synthase"/>
    <property type="match status" value="1"/>
</dbReference>
<dbReference type="CDD" id="cd02516">
    <property type="entry name" value="CDP-ME_synthetase"/>
    <property type="match status" value="1"/>
</dbReference>
<evidence type="ECO:0000256" key="7">
    <source>
        <dbReference type="ARBA" id="ARBA00023229"/>
    </source>
</evidence>
<comment type="similarity">
    <text evidence="10">In the C-terminal section; belongs to the IspF family.</text>
</comment>
<feature type="site" description="Transition state stabilizer" evidence="10">
    <location>
        <position position="23"/>
    </location>
</feature>
<evidence type="ECO:0000256" key="3">
    <source>
        <dbReference type="ARBA" id="ARBA00004709"/>
    </source>
</evidence>
<dbReference type="SUPFAM" id="SSF69765">
    <property type="entry name" value="IpsF-like"/>
    <property type="match status" value="1"/>
</dbReference>
<dbReference type="InterPro" id="IPR026596">
    <property type="entry name" value="IspD/F"/>
</dbReference>
<dbReference type="Gene3D" id="3.30.1330.50">
    <property type="entry name" value="2-C-methyl-D-erythritol 2,4-cyclodiphosphate synthase"/>
    <property type="match status" value="1"/>
</dbReference>
<dbReference type="NCBIfam" id="TIGR00453">
    <property type="entry name" value="ispD"/>
    <property type="match status" value="1"/>
</dbReference>
<comment type="pathway">
    <text evidence="3 10">Isoprenoid biosynthesis; isopentenyl diphosphate biosynthesis via DXP pathway; isopentenyl diphosphate from 1-deoxy-D-xylulose 5-phosphate: step 4/6.</text>
</comment>
<dbReference type="Gene3D" id="3.90.550.10">
    <property type="entry name" value="Spore Coat Polysaccharide Biosynthesis Protein SpsA, Chain A"/>
    <property type="match status" value="1"/>
</dbReference>
<dbReference type="RefSeq" id="WP_002944411.1">
    <property type="nucleotide sequence ID" value="NZ_CP012543.1"/>
</dbReference>
<evidence type="ECO:0000259" key="11">
    <source>
        <dbReference type="Pfam" id="PF02542"/>
    </source>
</evidence>
<evidence type="ECO:0000256" key="8">
    <source>
        <dbReference type="ARBA" id="ARBA00023239"/>
    </source>
</evidence>
<dbReference type="SUPFAM" id="SSF53448">
    <property type="entry name" value="Nucleotide-diphospho-sugar transferases"/>
    <property type="match status" value="1"/>
</dbReference>
<dbReference type="GO" id="GO:0008685">
    <property type="term" value="F:2-C-methyl-D-erythritol 2,4-cyclodiphosphate synthase activity"/>
    <property type="evidence" value="ECO:0007669"/>
    <property type="project" value="UniProtKB-UniRule"/>
</dbReference>
<dbReference type="PANTHER" id="PTHR43181">
    <property type="entry name" value="2-C-METHYL-D-ERYTHRITOL 2,4-CYCLODIPHOSPHATE SYNTHASE, CHLOROPLASTIC"/>
    <property type="match status" value="1"/>
</dbReference>
<feature type="site" description="Transition state stabilizer" evidence="10">
    <location>
        <position position="347"/>
    </location>
</feature>
<evidence type="ECO:0000256" key="5">
    <source>
        <dbReference type="ARBA" id="ARBA00022695"/>
    </source>
</evidence>
<comment type="cofactor">
    <cofactor evidence="2 10">
        <name>a divalent metal cation</name>
        <dbReference type="ChEBI" id="CHEBI:60240"/>
    </cofactor>
</comment>
<keyword evidence="7 10" id="KW-0414">Isoprene biosynthesis</keyword>
<evidence type="ECO:0000256" key="6">
    <source>
        <dbReference type="ARBA" id="ARBA00022723"/>
    </source>
</evidence>
<keyword evidence="5 10" id="KW-0548">Nucleotidyltransferase</keyword>
<dbReference type="GO" id="GO:0046872">
    <property type="term" value="F:metal ion binding"/>
    <property type="evidence" value="ECO:0007669"/>
    <property type="project" value="UniProtKB-KW"/>
</dbReference>
<feature type="region of interest" description="2-C-methyl-D-erythritol 2,4-cyclodiphosphate synthase" evidence="10">
    <location>
        <begin position="212"/>
        <end position="376"/>
    </location>
</feature>
<dbReference type="Proteomes" id="UP000502377">
    <property type="component" value="Chromosome"/>
</dbReference>
<dbReference type="GO" id="GO:0050518">
    <property type="term" value="F:2-C-methyl-D-erythritol 4-phosphate cytidylyltransferase activity"/>
    <property type="evidence" value="ECO:0007669"/>
    <property type="project" value="UniProtKB-UniRule"/>
</dbReference>
<keyword evidence="8 10" id="KW-0456">Lyase</keyword>
<comment type="function">
    <text evidence="10">Bifunctional enzyme that catalyzes the formation of 4-diphosphocytidyl-2-C-methyl-D-erythritol from CTP and 2-C-methyl-D-erythritol 4-phosphate (MEP) (IspD), and catalyzes the conversion of 4-diphosphocytidyl-2-C-methyl-D-erythritol 2-phosphate (CDP-ME2P) to 2-C-methyl-D-erythritol 2,4-cyclodiphosphate (ME-CPP) with a corresponding release of cytidine 5-monophosphate (CMP) (IspF).</text>
</comment>
<feature type="binding site" evidence="10">
    <location>
        <begin position="346"/>
        <end position="349"/>
    </location>
    <ligand>
        <name>4-CDP-2-C-methyl-D-erythritol 2-phosphate</name>
        <dbReference type="ChEBI" id="CHEBI:57919"/>
    </ligand>
</feature>
<dbReference type="InterPro" id="IPR020555">
    <property type="entry name" value="MECDP_synthase_CS"/>
</dbReference>
<gene>
    <name evidence="10 12" type="primary">ispDF</name>
    <name evidence="12" type="ORF">CRECT_0650</name>
</gene>
<feature type="binding site" evidence="10">
    <location>
        <position position="218"/>
    </location>
    <ligand>
        <name>a divalent metal cation</name>
        <dbReference type="ChEBI" id="CHEBI:60240"/>
    </ligand>
</feature>
<feature type="binding site" evidence="10">
    <location>
        <begin position="275"/>
        <end position="279"/>
    </location>
    <ligand>
        <name>4-CDP-2-C-methyl-D-erythritol 2-phosphate</name>
        <dbReference type="ChEBI" id="CHEBI:57919"/>
    </ligand>
</feature>
<evidence type="ECO:0000256" key="4">
    <source>
        <dbReference type="ARBA" id="ARBA00022679"/>
    </source>
</evidence>
<dbReference type="EC" id="2.7.7.60" evidence="10"/>
<dbReference type="InterPro" id="IPR029044">
    <property type="entry name" value="Nucleotide-diphossugar_trans"/>
</dbReference>
<dbReference type="InterPro" id="IPR034683">
    <property type="entry name" value="IspD/TarI"/>
</dbReference>
<comment type="catalytic activity">
    <reaction evidence="10">
        <text>2-C-methyl-D-erythritol 4-phosphate + CTP + H(+) = 4-CDP-2-C-methyl-D-erythritol + diphosphate</text>
        <dbReference type="Rhea" id="RHEA:13429"/>
        <dbReference type="ChEBI" id="CHEBI:15378"/>
        <dbReference type="ChEBI" id="CHEBI:33019"/>
        <dbReference type="ChEBI" id="CHEBI:37563"/>
        <dbReference type="ChEBI" id="CHEBI:57823"/>
        <dbReference type="ChEBI" id="CHEBI:58262"/>
        <dbReference type="EC" id="2.7.7.60"/>
    </reaction>
</comment>
<evidence type="ECO:0000313" key="12">
    <source>
        <dbReference type="EMBL" id="QCD46338.1"/>
    </source>
</evidence>
<evidence type="ECO:0000313" key="13">
    <source>
        <dbReference type="Proteomes" id="UP000502377"/>
    </source>
</evidence>
<sequence length="376" mass="40651">MLDVTLIMLGAGSSSRFEMPVKKQWLRVGSDPLWLFAAKNLSSHYAFKEIIVASNEGKYMSKFAPSYRFVKGGATRQESLKNALKLVQSEFVLVSDIARPMISAELFSRIMSGIQNADCVVPALKVPDTVYLGAGVVDREQIKLIQTPQLSRTAMLKSALESGQIYTDDSSAIAAAGGKIWYVQGDENARKITFKDDLAKICGLGAPSSEIYVGNGFDVHAFEEERKEGSFVTIGGEKIPFERNLKAHSDGDVAIHALIDAILGAAGLGDIGEHFPDTDDKFKGADSALLLKEAYNLVRSVGFELINADITVITEQPKLGKFKSAMEANIASALNLTPSRINVKATTTEKLGFTGRGEGIAATASASLKIYDWTQK</sequence>
<comment type="caution">
    <text evidence="10">Lacks conserved residue(s) required for the propagation of feature annotation.</text>
</comment>
<keyword evidence="4 10" id="KW-0808">Transferase</keyword>
<feature type="site" description="Transition state stabilizer" evidence="10">
    <location>
        <position position="16"/>
    </location>
</feature>
<keyword evidence="6 10" id="KW-0479">Metal-binding</keyword>
<feature type="site" description="Positions MEP for the nucleophilic attack" evidence="10">
    <location>
        <position position="139"/>
    </location>
</feature>
<feature type="domain" description="2-C-methyl-D-erythritol 2,4-cyclodiphosphate synthase" evidence="11">
    <location>
        <begin position="212"/>
        <end position="368"/>
    </location>
</feature>
<feature type="binding site" evidence="10">
    <location>
        <begin position="218"/>
        <end position="220"/>
    </location>
    <ligand>
        <name>4-CDP-2-C-methyl-D-erythritol 2-phosphate</name>
        <dbReference type="ChEBI" id="CHEBI:57919"/>
    </ligand>
</feature>
<dbReference type="UniPathway" id="UPA00056">
    <property type="reaction ID" value="UER00093"/>
</dbReference>
<comment type="catalytic activity">
    <reaction evidence="1 10">
        <text>4-CDP-2-C-methyl-D-erythritol 2-phosphate = 2-C-methyl-D-erythritol 2,4-cyclic diphosphate + CMP</text>
        <dbReference type="Rhea" id="RHEA:23864"/>
        <dbReference type="ChEBI" id="CHEBI:57919"/>
        <dbReference type="ChEBI" id="CHEBI:58483"/>
        <dbReference type="ChEBI" id="CHEBI:60377"/>
        <dbReference type="EC" id="4.6.1.12"/>
    </reaction>
</comment>
<dbReference type="PROSITE" id="PS01350">
    <property type="entry name" value="ISPF"/>
    <property type="match status" value="1"/>
</dbReference>
<feature type="site" description="Transition state stabilizer" evidence="10">
    <location>
        <position position="248"/>
    </location>
</feature>
<reference evidence="12 13" key="1">
    <citation type="submission" date="2016-07" db="EMBL/GenBank/DDBJ databases">
        <title>Comparative genomics of the Campylobacter concisus group.</title>
        <authorList>
            <person name="Miller W.G."/>
            <person name="Yee E."/>
            <person name="Chapman M.H."/>
            <person name="Huynh S."/>
            <person name="Bono J.L."/>
            <person name="On S.L.W."/>
            <person name="StLeger J."/>
            <person name="Foster G."/>
            <person name="Parker C.T."/>
        </authorList>
    </citation>
    <scope>NUCLEOTIDE SEQUENCE [LARGE SCALE GENOMIC DNA]</scope>
    <source>
        <strain evidence="12 13">ATCC 33238</strain>
    </source>
</reference>
<evidence type="ECO:0000256" key="9">
    <source>
        <dbReference type="ARBA" id="ARBA00023268"/>
    </source>
</evidence>
<dbReference type="HAMAP" id="MF_00107">
    <property type="entry name" value="IspF"/>
    <property type="match status" value="1"/>
</dbReference>
<feature type="site" description="Positions MEP for the nucleophilic attack" evidence="10">
    <location>
        <position position="191"/>
    </location>
</feature>
<comment type="pathway">
    <text evidence="10">Isoprenoid biosynthesis; isopentenyl diphosphate biosynthesis via DXP pathway; isopentenyl diphosphate from 1-deoxy-D-xylulose 5-phosphate: step 2/6.</text>
</comment>
<dbReference type="NCBIfam" id="TIGR00151">
    <property type="entry name" value="ispF"/>
    <property type="match status" value="1"/>
</dbReference>
<dbReference type="GO" id="GO:0016114">
    <property type="term" value="P:terpenoid biosynthetic process"/>
    <property type="evidence" value="ECO:0007669"/>
    <property type="project" value="InterPro"/>
</dbReference>